<dbReference type="Pfam" id="PF13564">
    <property type="entry name" value="DoxX_2"/>
    <property type="match status" value="1"/>
</dbReference>
<keyword evidence="2 5" id="KW-0812">Transmembrane</keyword>
<keyword evidence="4 5" id="KW-0472">Membrane</keyword>
<evidence type="ECO:0000256" key="5">
    <source>
        <dbReference type="SAM" id="Phobius"/>
    </source>
</evidence>
<evidence type="ECO:0000256" key="2">
    <source>
        <dbReference type="ARBA" id="ARBA00022692"/>
    </source>
</evidence>
<feature type="transmembrane region" description="Helical" evidence="5">
    <location>
        <begin position="6"/>
        <end position="24"/>
    </location>
</feature>
<dbReference type="AlphaFoldDB" id="A0A317KJD4"/>
<evidence type="ECO:0000313" key="6">
    <source>
        <dbReference type="EMBL" id="PWU52698.1"/>
    </source>
</evidence>
<accession>A0A317KJD4</accession>
<evidence type="ECO:0000256" key="1">
    <source>
        <dbReference type="ARBA" id="ARBA00004141"/>
    </source>
</evidence>
<dbReference type="EMBL" id="QGSV01000060">
    <property type="protein sequence ID" value="PWU52698.1"/>
    <property type="molecule type" value="Genomic_DNA"/>
</dbReference>
<dbReference type="GO" id="GO:0016020">
    <property type="term" value="C:membrane"/>
    <property type="evidence" value="ECO:0007669"/>
    <property type="project" value="UniProtKB-SubCell"/>
</dbReference>
<organism evidence="6 7">
    <name type="scientific">Micromonospora globispora</name>
    <dbReference type="NCBI Taxonomy" id="1450148"/>
    <lineage>
        <taxon>Bacteria</taxon>
        <taxon>Bacillati</taxon>
        <taxon>Actinomycetota</taxon>
        <taxon>Actinomycetes</taxon>
        <taxon>Micromonosporales</taxon>
        <taxon>Micromonosporaceae</taxon>
        <taxon>Micromonospora</taxon>
    </lineage>
</organism>
<keyword evidence="7" id="KW-1185">Reference proteome</keyword>
<sequence>MNVLLWALQVILALIFLGAGLAKITLPEEKLRERMALVPPARAKLLGTAEVLGALGLILPAVTGIAPVLTPLAAVGLAIVLLGAVVLHARAKETQMAVVTAVLLLAALVVAWGRFGPYAF</sequence>
<feature type="transmembrane region" description="Helical" evidence="5">
    <location>
        <begin position="96"/>
        <end position="115"/>
    </location>
</feature>
<proteinExistence type="predicted"/>
<feature type="transmembrane region" description="Helical" evidence="5">
    <location>
        <begin position="45"/>
        <end position="66"/>
    </location>
</feature>
<name>A0A317KJD4_9ACTN</name>
<keyword evidence="3 5" id="KW-1133">Transmembrane helix</keyword>
<gene>
    <name evidence="6" type="ORF">DLJ46_02470</name>
</gene>
<dbReference type="InterPro" id="IPR032808">
    <property type="entry name" value="DoxX"/>
</dbReference>
<comment type="caution">
    <text evidence="6">The sequence shown here is derived from an EMBL/GenBank/DDBJ whole genome shotgun (WGS) entry which is preliminary data.</text>
</comment>
<reference evidence="7" key="1">
    <citation type="submission" date="2018-05" db="EMBL/GenBank/DDBJ databases">
        <title>Micromonospora globispora sp. nov. and Micromonospora rugosa sp. nov., isolated from marine sediment.</title>
        <authorList>
            <person name="Carro L."/>
            <person name="Aysel V."/>
            <person name="Cetin D."/>
            <person name="Igual J.M."/>
            <person name="Klenk H.-P."/>
            <person name="Trujillo M.E."/>
            <person name="Sahin N."/>
        </authorList>
    </citation>
    <scope>NUCLEOTIDE SEQUENCE [LARGE SCALE GENOMIC DNA]</scope>
    <source>
        <strain evidence="7">S2904</strain>
    </source>
</reference>
<feature type="transmembrane region" description="Helical" evidence="5">
    <location>
        <begin position="72"/>
        <end position="89"/>
    </location>
</feature>
<evidence type="ECO:0000313" key="7">
    <source>
        <dbReference type="Proteomes" id="UP000245683"/>
    </source>
</evidence>
<protein>
    <submittedName>
        <fullName evidence="6">DoxX family protein</fullName>
    </submittedName>
</protein>
<evidence type="ECO:0000256" key="3">
    <source>
        <dbReference type="ARBA" id="ARBA00022989"/>
    </source>
</evidence>
<evidence type="ECO:0000256" key="4">
    <source>
        <dbReference type="ARBA" id="ARBA00023136"/>
    </source>
</evidence>
<dbReference type="Proteomes" id="UP000245683">
    <property type="component" value="Unassembled WGS sequence"/>
</dbReference>
<dbReference type="OrthoDB" id="3790625at2"/>
<comment type="subcellular location">
    <subcellularLocation>
        <location evidence="1">Membrane</location>
        <topology evidence="1">Multi-pass membrane protein</topology>
    </subcellularLocation>
</comment>
<dbReference type="RefSeq" id="WP_109943028.1">
    <property type="nucleotide sequence ID" value="NZ_QGGF01000740.1"/>
</dbReference>